<evidence type="ECO:0000256" key="1">
    <source>
        <dbReference type="SAM" id="Coils"/>
    </source>
</evidence>
<protein>
    <submittedName>
        <fullName evidence="2">Uncharacterized protein</fullName>
    </submittedName>
</protein>
<keyword evidence="3" id="KW-1185">Reference proteome</keyword>
<sequence>MRPGVYSRQVPRVNRTALRYQSTSSNAGSSGGGSHVASGLAGGALAFAAAYGYYSFSAAGRFHSGLNKTAAEANKYYNEATKKFQESTPDANEAIEYLKKTAYGYAAFIPGGRGYVDAAFKDIDTMRENHSDEVDKILRETYTDLQKISKGGLNRDTLQQAFAALEKMSKRLASEAGDAFSSILDNHPGLKDKVGGNFDQLKKLGDKYGPQAKEQVDQTWQEVQDALKGGVGVESINKIRQLVDDKIKKIQQMGDEAWQKGLKEVQPLLEKNPKVKELVEKNIDALKNGNVKEVFDKVQSSIKSGNIEDLQNYVNQAKNKAQKEGSKISGIDPSQLFNMVPGGDKILQRLSQLSEVAEKHRDEGEQLLKETVDELHKVLADKGKRAEELINKVKKQS</sequence>
<reference evidence="2" key="1">
    <citation type="journal article" date="2020" name="Stud. Mycol.">
        <title>101 Dothideomycetes genomes: a test case for predicting lifestyles and emergence of pathogens.</title>
        <authorList>
            <person name="Haridas S."/>
            <person name="Albert R."/>
            <person name="Binder M."/>
            <person name="Bloem J."/>
            <person name="Labutti K."/>
            <person name="Salamov A."/>
            <person name="Andreopoulos B."/>
            <person name="Baker S."/>
            <person name="Barry K."/>
            <person name="Bills G."/>
            <person name="Bluhm B."/>
            <person name="Cannon C."/>
            <person name="Castanera R."/>
            <person name="Culley D."/>
            <person name="Daum C."/>
            <person name="Ezra D."/>
            <person name="Gonzalez J."/>
            <person name="Henrissat B."/>
            <person name="Kuo A."/>
            <person name="Liang C."/>
            <person name="Lipzen A."/>
            <person name="Lutzoni F."/>
            <person name="Magnuson J."/>
            <person name="Mondo S."/>
            <person name="Nolan M."/>
            <person name="Ohm R."/>
            <person name="Pangilinan J."/>
            <person name="Park H.-J."/>
            <person name="Ramirez L."/>
            <person name="Alfaro M."/>
            <person name="Sun H."/>
            <person name="Tritt A."/>
            <person name="Yoshinaga Y."/>
            <person name="Zwiers L.-H."/>
            <person name="Turgeon B."/>
            <person name="Goodwin S."/>
            <person name="Spatafora J."/>
            <person name="Crous P."/>
            <person name="Grigoriev I."/>
        </authorList>
    </citation>
    <scope>NUCLEOTIDE SEQUENCE</scope>
    <source>
        <strain evidence="2">CBS 260.36</strain>
    </source>
</reference>
<dbReference type="OrthoDB" id="3883941at2759"/>
<dbReference type="EMBL" id="ML996085">
    <property type="protein sequence ID" value="KAF2152894.1"/>
    <property type="molecule type" value="Genomic_DNA"/>
</dbReference>
<accession>A0A9P4MK89</accession>
<feature type="coiled-coil region" evidence="1">
    <location>
        <begin position="307"/>
        <end position="370"/>
    </location>
</feature>
<organism evidence="2 3">
    <name type="scientific">Myriangium duriaei CBS 260.36</name>
    <dbReference type="NCBI Taxonomy" id="1168546"/>
    <lineage>
        <taxon>Eukaryota</taxon>
        <taxon>Fungi</taxon>
        <taxon>Dikarya</taxon>
        <taxon>Ascomycota</taxon>
        <taxon>Pezizomycotina</taxon>
        <taxon>Dothideomycetes</taxon>
        <taxon>Dothideomycetidae</taxon>
        <taxon>Myriangiales</taxon>
        <taxon>Myriangiaceae</taxon>
        <taxon>Myriangium</taxon>
    </lineage>
</organism>
<dbReference type="AlphaFoldDB" id="A0A9P4MK89"/>
<keyword evidence="1" id="KW-0175">Coiled coil</keyword>
<name>A0A9P4MK89_9PEZI</name>
<evidence type="ECO:0000313" key="3">
    <source>
        <dbReference type="Proteomes" id="UP000799439"/>
    </source>
</evidence>
<evidence type="ECO:0000313" key="2">
    <source>
        <dbReference type="EMBL" id="KAF2152894.1"/>
    </source>
</evidence>
<dbReference type="Proteomes" id="UP000799439">
    <property type="component" value="Unassembled WGS sequence"/>
</dbReference>
<proteinExistence type="predicted"/>
<comment type="caution">
    <text evidence="2">The sequence shown here is derived from an EMBL/GenBank/DDBJ whole genome shotgun (WGS) entry which is preliminary data.</text>
</comment>
<dbReference type="SUPFAM" id="SSF69989">
    <property type="entry name" value="C-terminal domain of PLC-beta"/>
    <property type="match status" value="1"/>
</dbReference>
<gene>
    <name evidence="2" type="ORF">K461DRAFT_225480</name>
</gene>